<dbReference type="AlphaFoldDB" id="A0ABD1XF76"/>
<name>A0ABD1XF76_9MARC</name>
<sequence length="150" mass="16717">MIMTEEVTEEFFRFVAVDQSVLAITIIRNPRSILCCASPHCKVAVACLAVACEPCLLAVEREDERKSKCSSLVPLASEVELAYTKLVLLNVTELRRQEAQMLRQADSRNKAGFLKRTIPDSAEDSIVLASRVESEKGHSVKNRESYIVGF</sequence>
<evidence type="ECO:0000313" key="2">
    <source>
        <dbReference type="Proteomes" id="UP001605036"/>
    </source>
</evidence>
<evidence type="ECO:0000313" key="1">
    <source>
        <dbReference type="EMBL" id="KAL2607598.1"/>
    </source>
</evidence>
<protein>
    <submittedName>
        <fullName evidence="1">Uncharacterized protein</fullName>
    </submittedName>
</protein>
<reference evidence="1 2" key="1">
    <citation type="submission" date="2024-09" db="EMBL/GenBank/DDBJ databases">
        <title>Chromosome-scale assembly of Riccia fluitans.</title>
        <authorList>
            <person name="Paukszto L."/>
            <person name="Sawicki J."/>
            <person name="Karawczyk K."/>
            <person name="Piernik-Szablinska J."/>
            <person name="Szczecinska M."/>
            <person name="Mazdziarz M."/>
        </authorList>
    </citation>
    <scope>NUCLEOTIDE SEQUENCE [LARGE SCALE GENOMIC DNA]</scope>
    <source>
        <strain evidence="1">Rf_01</strain>
        <tissue evidence="1">Aerial parts of the thallus</tissue>
    </source>
</reference>
<proteinExistence type="predicted"/>
<dbReference type="EMBL" id="JBHFFA010000008">
    <property type="protein sequence ID" value="KAL2607598.1"/>
    <property type="molecule type" value="Genomic_DNA"/>
</dbReference>
<comment type="caution">
    <text evidence="1">The sequence shown here is derived from an EMBL/GenBank/DDBJ whole genome shotgun (WGS) entry which is preliminary data.</text>
</comment>
<organism evidence="1 2">
    <name type="scientific">Riccia fluitans</name>
    <dbReference type="NCBI Taxonomy" id="41844"/>
    <lineage>
        <taxon>Eukaryota</taxon>
        <taxon>Viridiplantae</taxon>
        <taxon>Streptophyta</taxon>
        <taxon>Embryophyta</taxon>
        <taxon>Marchantiophyta</taxon>
        <taxon>Marchantiopsida</taxon>
        <taxon>Marchantiidae</taxon>
        <taxon>Marchantiales</taxon>
        <taxon>Ricciaceae</taxon>
        <taxon>Riccia</taxon>
    </lineage>
</organism>
<keyword evidence="2" id="KW-1185">Reference proteome</keyword>
<dbReference type="Proteomes" id="UP001605036">
    <property type="component" value="Unassembled WGS sequence"/>
</dbReference>
<accession>A0ABD1XF76</accession>
<gene>
    <name evidence="1" type="ORF">R1flu_026171</name>
</gene>